<reference evidence="5 6" key="1">
    <citation type="submission" date="2021-03" db="EMBL/GenBank/DDBJ databases">
        <title>Sequencing the genomes of 1000 actinobacteria strains.</title>
        <authorList>
            <person name="Klenk H.-P."/>
        </authorList>
    </citation>
    <scope>NUCLEOTIDE SEQUENCE [LARGE SCALE GENOMIC DNA]</scope>
    <source>
        <strain evidence="5 6">DSM 45256</strain>
    </source>
</reference>
<dbReference type="PROSITE" id="PS00122">
    <property type="entry name" value="CARBOXYLESTERASE_B_1"/>
    <property type="match status" value="1"/>
</dbReference>
<dbReference type="PANTHER" id="PTHR11559">
    <property type="entry name" value="CARBOXYLESTERASE"/>
    <property type="match status" value="1"/>
</dbReference>
<comment type="caution">
    <text evidence="5">The sequence shown here is derived from an EMBL/GenBank/DDBJ whole genome shotgun (WGS) entry which is preliminary data.</text>
</comment>
<dbReference type="RefSeq" id="WP_210034763.1">
    <property type="nucleotide sequence ID" value="NZ_JAGINU010000001.1"/>
</dbReference>
<name>A0ABS4W4E7_9PSEU</name>
<dbReference type="InterPro" id="IPR050309">
    <property type="entry name" value="Type-B_Carboxylest/Lipase"/>
</dbReference>
<organism evidence="5 6">
    <name type="scientific">Pseudonocardia parietis</name>
    <dbReference type="NCBI Taxonomy" id="570936"/>
    <lineage>
        <taxon>Bacteria</taxon>
        <taxon>Bacillati</taxon>
        <taxon>Actinomycetota</taxon>
        <taxon>Actinomycetes</taxon>
        <taxon>Pseudonocardiales</taxon>
        <taxon>Pseudonocardiaceae</taxon>
        <taxon>Pseudonocardia</taxon>
    </lineage>
</organism>
<accession>A0ABS4W4E7</accession>
<evidence type="ECO:0000256" key="3">
    <source>
        <dbReference type="RuleBase" id="RU361235"/>
    </source>
</evidence>
<comment type="similarity">
    <text evidence="1 3">Belongs to the type-B carboxylesterase/lipase family.</text>
</comment>
<protein>
    <recommendedName>
        <fullName evidence="3">Carboxylic ester hydrolase</fullName>
        <ecNumber evidence="3">3.1.1.-</ecNumber>
    </recommendedName>
</protein>
<dbReference type="EMBL" id="JAGINU010000001">
    <property type="protein sequence ID" value="MBP2371097.1"/>
    <property type="molecule type" value="Genomic_DNA"/>
</dbReference>
<dbReference type="EC" id="3.1.1.-" evidence="3"/>
<dbReference type="Gene3D" id="3.40.50.1820">
    <property type="entry name" value="alpha/beta hydrolase"/>
    <property type="match status" value="1"/>
</dbReference>
<dbReference type="SUPFAM" id="SSF53474">
    <property type="entry name" value="alpha/beta-Hydrolases"/>
    <property type="match status" value="1"/>
</dbReference>
<dbReference type="InterPro" id="IPR002018">
    <property type="entry name" value="CarbesteraseB"/>
</dbReference>
<dbReference type="InterPro" id="IPR019826">
    <property type="entry name" value="Carboxylesterase_B_AS"/>
</dbReference>
<evidence type="ECO:0000313" key="6">
    <source>
        <dbReference type="Proteomes" id="UP001519295"/>
    </source>
</evidence>
<dbReference type="Proteomes" id="UP001519295">
    <property type="component" value="Unassembled WGS sequence"/>
</dbReference>
<keyword evidence="2 3" id="KW-0378">Hydrolase</keyword>
<evidence type="ECO:0000259" key="4">
    <source>
        <dbReference type="Pfam" id="PF00135"/>
    </source>
</evidence>
<feature type="domain" description="Carboxylesterase type B" evidence="4">
    <location>
        <begin position="3"/>
        <end position="321"/>
    </location>
</feature>
<dbReference type="InterPro" id="IPR029058">
    <property type="entry name" value="AB_hydrolase_fold"/>
</dbReference>
<keyword evidence="6" id="KW-1185">Reference proteome</keyword>
<proteinExistence type="inferred from homology"/>
<evidence type="ECO:0000256" key="1">
    <source>
        <dbReference type="ARBA" id="ARBA00005964"/>
    </source>
</evidence>
<dbReference type="Pfam" id="PF00135">
    <property type="entry name" value="COesterase"/>
    <property type="match status" value="1"/>
</dbReference>
<gene>
    <name evidence="5" type="ORF">JOF36_006793</name>
</gene>
<sequence length="510" mass="53514">MPDPHVHTPAGSVRGRTESGTAVFRGIPFAAPPVGDLRFAAPVPPREWSGILDAGQSGPAVPQSPMGPVVPPSRPDDGRGWLTLDVWTPRPDPGAGLPVMVWIHGGAYRAGDPGDPGYDGGRLARAGDVVVVTFHHRVGMEGFARIEGAPDNRGLLDDLAALRWVQESITAFGGDPGRVTVFGESAGAGAIAALLAMPASAGLFGRAITQSVPGTFFTPQLAADFTARVAADLGRSPDRESLAAVEPDALAAAGDTTATRMREWVGTWGPVAHNPTPYSPVVDGEILPTTPWRALRAGAGRGVELIAGHNRDEFRLFVAMAGMLGAVPEELAETTVRALAPDPAAFRAAFPAAGPSELFERVKSDWLFRMPSLRLAEEHVRGGGRAHVYELTMAAPAAGGALGACHALDVPLVFGNFDGGPMITQLLGEEPPGTVRAVSTAMQRAWTAFARHGDPGWPAWDDDGRATWLVDAPPAVAAYPEEVSRRLWAEHEFAPSPLLAGDALPSTQLR</sequence>
<dbReference type="GO" id="GO:0016787">
    <property type="term" value="F:hydrolase activity"/>
    <property type="evidence" value="ECO:0007669"/>
    <property type="project" value="UniProtKB-KW"/>
</dbReference>
<evidence type="ECO:0000256" key="2">
    <source>
        <dbReference type="ARBA" id="ARBA00022801"/>
    </source>
</evidence>
<evidence type="ECO:0000313" key="5">
    <source>
        <dbReference type="EMBL" id="MBP2371097.1"/>
    </source>
</evidence>